<organism evidence="1 2">
    <name type="scientific">Pseudomonas syringae</name>
    <dbReference type="NCBI Taxonomy" id="317"/>
    <lineage>
        <taxon>Bacteria</taxon>
        <taxon>Pseudomonadati</taxon>
        <taxon>Pseudomonadota</taxon>
        <taxon>Gammaproteobacteria</taxon>
        <taxon>Pseudomonadales</taxon>
        <taxon>Pseudomonadaceae</taxon>
        <taxon>Pseudomonas</taxon>
    </lineage>
</organism>
<dbReference type="AlphaFoldDB" id="A0A9Q3ZUU9"/>
<reference evidence="1" key="1">
    <citation type="submission" date="2019-11" db="EMBL/GenBank/DDBJ databases">
        <title>Epiphytic Pseudomonas syringae from cherry orchards.</title>
        <authorList>
            <person name="Hulin M.T."/>
        </authorList>
    </citation>
    <scope>NUCLEOTIDE SEQUENCE</scope>
    <source>
        <strain evidence="1">PA-6-9A</strain>
    </source>
</reference>
<accession>A0A9Q3ZUU9</accession>
<dbReference type="EMBL" id="WKEU01000066">
    <property type="protein sequence ID" value="MCF5064373.1"/>
    <property type="molecule type" value="Genomic_DNA"/>
</dbReference>
<evidence type="ECO:0000313" key="2">
    <source>
        <dbReference type="Proteomes" id="UP000814207"/>
    </source>
</evidence>
<evidence type="ECO:0000313" key="1">
    <source>
        <dbReference type="EMBL" id="MCF5064373.1"/>
    </source>
</evidence>
<name>A0A9Q3ZUU9_PSESX</name>
<comment type="caution">
    <text evidence="1">The sequence shown here is derived from an EMBL/GenBank/DDBJ whole genome shotgun (WGS) entry which is preliminary data.</text>
</comment>
<sequence>MPHPADLYGLSHGEVLRRFDARLAAMVHYFYLDKPCYVGAAGSAQNRCPHCHQAFDFAHKRAALLILALQMQAKKGERGLAPDEGVPV</sequence>
<protein>
    <submittedName>
        <fullName evidence="1">Uncharacterized protein</fullName>
    </submittedName>
</protein>
<proteinExistence type="predicted"/>
<dbReference type="Proteomes" id="UP000814207">
    <property type="component" value="Unassembled WGS sequence"/>
</dbReference>
<gene>
    <name evidence="1" type="ORF">GIW73_15675</name>
</gene>